<reference evidence="2 3" key="1">
    <citation type="submission" date="2013-04" db="EMBL/GenBank/DDBJ databases">
        <title>Oceanococcus atlanticus 22II-S10r2 Genome Sequencing.</title>
        <authorList>
            <person name="Lai Q."/>
            <person name="Li G."/>
            <person name="Shao Z."/>
        </authorList>
    </citation>
    <scope>NUCLEOTIDE SEQUENCE [LARGE SCALE GENOMIC DNA]</scope>
    <source>
        <strain evidence="2 3">22II-S10r2</strain>
    </source>
</reference>
<keyword evidence="1" id="KW-0472">Membrane</keyword>
<sequence>MQIQKPHFVIALAICCGYVLQRALLIMSGQISLEEIQGQPQVQGTILGIDVSFSYLGMNMFWPFVIGLLISGYKLAPHQPGELTTAIRNLRHSQALEITLVRWFPLLVLSLHLLSLVEFMGSQVQVLLAPVEDYFGHQGRIEAPGILARVAAAMVLTITAASLIFAMFATFLPPKSPEAKASANVA</sequence>
<evidence type="ECO:0000313" key="2">
    <source>
        <dbReference type="EMBL" id="ORE87141.1"/>
    </source>
</evidence>
<name>A0A1Y1SDZ5_9GAMM</name>
<comment type="caution">
    <text evidence="2">The sequence shown here is derived from an EMBL/GenBank/DDBJ whole genome shotgun (WGS) entry which is preliminary data.</text>
</comment>
<proteinExistence type="predicted"/>
<keyword evidence="3" id="KW-1185">Reference proteome</keyword>
<feature type="transmembrane region" description="Helical" evidence="1">
    <location>
        <begin position="146"/>
        <end position="172"/>
    </location>
</feature>
<accession>A0A1Y1SDZ5</accession>
<organism evidence="2 3">
    <name type="scientific">Oceanococcus atlanticus</name>
    <dbReference type="NCBI Taxonomy" id="1317117"/>
    <lineage>
        <taxon>Bacteria</taxon>
        <taxon>Pseudomonadati</taxon>
        <taxon>Pseudomonadota</taxon>
        <taxon>Gammaproteobacteria</taxon>
        <taxon>Chromatiales</taxon>
        <taxon>Oceanococcaceae</taxon>
        <taxon>Oceanococcus</taxon>
    </lineage>
</organism>
<dbReference type="RefSeq" id="WP_083561335.1">
    <property type="nucleotide sequence ID" value="NZ_AQQV01000002.1"/>
</dbReference>
<keyword evidence="1" id="KW-0812">Transmembrane</keyword>
<evidence type="ECO:0000256" key="1">
    <source>
        <dbReference type="SAM" id="Phobius"/>
    </source>
</evidence>
<dbReference type="AlphaFoldDB" id="A0A1Y1SDZ5"/>
<keyword evidence="1" id="KW-1133">Transmembrane helix</keyword>
<evidence type="ECO:0000313" key="3">
    <source>
        <dbReference type="Proteomes" id="UP000192342"/>
    </source>
</evidence>
<dbReference type="Proteomes" id="UP000192342">
    <property type="component" value="Unassembled WGS sequence"/>
</dbReference>
<dbReference type="STRING" id="1317117.ATO7_08877"/>
<feature type="transmembrane region" description="Helical" evidence="1">
    <location>
        <begin position="7"/>
        <end position="33"/>
    </location>
</feature>
<feature type="transmembrane region" description="Helical" evidence="1">
    <location>
        <begin position="53"/>
        <end position="75"/>
    </location>
</feature>
<dbReference type="EMBL" id="AQQV01000002">
    <property type="protein sequence ID" value="ORE87141.1"/>
    <property type="molecule type" value="Genomic_DNA"/>
</dbReference>
<protein>
    <submittedName>
        <fullName evidence="2">Uncharacterized protein</fullName>
    </submittedName>
</protein>
<gene>
    <name evidence="2" type="ORF">ATO7_08877</name>
</gene>